<evidence type="ECO:0000313" key="2">
    <source>
        <dbReference type="EMBL" id="GMT30895.1"/>
    </source>
</evidence>
<keyword evidence="1" id="KW-0812">Transmembrane</keyword>
<evidence type="ECO:0000256" key="1">
    <source>
        <dbReference type="SAM" id="Phobius"/>
    </source>
</evidence>
<organism evidence="2 3">
    <name type="scientific">Pristionchus fissidentatus</name>
    <dbReference type="NCBI Taxonomy" id="1538716"/>
    <lineage>
        <taxon>Eukaryota</taxon>
        <taxon>Metazoa</taxon>
        <taxon>Ecdysozoa</taxon>
        <taxon>Nematoda</taxon>
        <taxon>Chromadorea</taxon>
        <taxon>Rhabditida</taxon>
        <taxon>Rhabditina</taxon>
        <taxon>Diplogasteromorpha</taxon>
        <taxon>Diplogasteroidea</taxon>
        <taxon>Neodiplogasteridae</taxon>
        <taxon>Pristionchus</taxon>
    </lineage>
</organism>
<keyword evidence="1" id="KW-1133">Transmembrane helix</keyword>
<feature type="transmembrane region" description="Helical" evidence="1">
    <location>
        <begin position="6"/>
        <end position="31"/>
    </location>
</feature>
<gene>
    <name evidence="2" type="ORF">PFISCL1PPCAC_22192</name>
</gene>
<evidence type="ECO:0000313" key="3">
    <source>
        <dbReference type="Proteomes" id="UP001432322"/>
    </source>
</evidence>
<comment type="caution">
    <text evidence="2">The sequence shown here is derived from an EMBL/GenBank/DDBJ whole genome shotgun (WGS) entry which is preliminary data.</text>
</comment>
<keyword evidence="3" id="KW-1185">Reference proteome</keyword>
<name>A0AAV5WK12_9BILA</name>
<evidence type="ECO:0008006" key="4">
    <source>
        <dbReference type="Google" id="ProtNLM"/>
    </source>
</evidence>
<sequence>MGESVIMVALPAIHTIAVYDGIAFGGLMPLFQQYFNKSDSGIATIKTTGDACTSITLIAMWLFGDFLPKK</sequence>
<accession>A0AAV5WK12</accession>
<dbReference type="AlphaFoldDB" id="A0AAV5WK12"/>
<reference evidence="2" key="1">
    <citation type="submission" date="2023-10" db="EMBL/GenBank/DDBJ databases">
        <title>Genome assembly of Pristionchus species.</title>
        <authorList>
            <person name="Yoshida K."/>
            <person name="Sommer R.J."/>
        </authorList>
    </citation>
    <scope>NUCLEOTIDE SEQUENCE</scope>
    <source>
        <strain evidence="2">RS5133</strain>
    </source>
</reference>
<protein>
    <recommendedName>
        <fullName evidence="4">Membrane transporter</fullName>
    </recommendedName>
</protein>
<dbReference type="Proteomes" id="UP001432322">
    <property type="component" value="Unassembled WGS sequence"/>
</dbReference>
<dbReference type="EMBL" id="BTSY01000005">
    <property type="protein sequence ID" value="GMT30895.1"/>
    <property type="molecule type" value="Genomic_DNA"/>
</dbReference>
<keyword evidence="1" id="KW-0472">Membrane</keyword>
<feature type="transmembrane region" description="Helical" evidence="1">
    <location>
        <begin position="43"/>
        <end position="64"/>
    </location>
</feature>
<proteinExistence type="predicted"/>